<dbReference type="AlphaFoldDB" id="A0A9P6JIL5"/>
<reference evidence="1" key="1">
    <citation type="submission" date="2020-11" db="EMBL/GenBank/DDBJ databases">
        <authorList>
            <consortium name="DOE Joint Genome Institute"/>
            <person name="Ahrendt S."/>
            <person name="Riley R."/>
            <person name="Andreopoulos W."/>
            <person name="Labutti K."/>
            <person name="Pangilinan J."/>
            <person name="Ruiz-Duenas F.J."/>
            <person name="Barrasa J.M."/>
            <person name="Sanchez-Garcia M."/>
            <person name="Camarero S."/>
            <person name="Miyauchi S."/>
            <person name="Serrano A."/>
            <person name="Linde D."/>
            <person name="Babiker R."/>
            <person name="Drula E."/>
            <person name="Ayuso-Fernandez I."/>
            <person name="Pacheco R."/>
            <person name="Padilla G."/>
            <person name="Ferreira P."/>
            <person name="Barriuso J."/>
            <person name="Kellner H."/>
            <person name="Castanera R."/>
            <person name="Alfaro M."/>
            <person name="Ramirez L."/>
            <person name="Pisabarro A.G."/>
            <person name="Kuo A."/>
            <person name="Tritt A."/>
            <person name="Lipzen A."/>
            <person name="He G."/>
            <person name="Yan M."/>
            <person name="Ng V."/>
            <person name="Cullen D."/>
            <person name="Martin F."/>
            <person name="Rosso M.-N."/>
            <person name="Henrissat B."/>
            <person name="Hibbett D."/>
            <person name="Martinez A.T."/>
            <person name="Grigoriev I.V."/>
        </authorList>
    </citation>
    <scope>NUCLEOTIDE SEQUENCE</scope>
    <source>
        <strain evidence="1">CBS 506.95</strain>
    </source>
</reference>
<evidence type="ECO:0000313" key="2">
    <source>
        <dbReference type="Proteomes" id="UP000807306"/>
    </source>
</evidence>
<organism evidence="1 2">
    <name type="scientific">Crepidotus variabilis</name>
    <dbReference type="NCBI Taxonomy" id="179855"/>
    <lineage>
        <taxon>Eukaryota</taxon>
        <taxon>Fungi</taxon>
        <taxon>Dikarya</taxon>
        <taxon>Basidiomycota</taxon>
        <taxon>Agaricomycotina</taxon>
        <taxon>Agaricomycetes</taxon>
        <taxon>Agaricomycetidae</taxon>
        <taxon>Agaricales</taxon>
        <taxon>Agaricineae</taxon>
        <taxon>Crepidotaceae</taxon>
        <taxon>Crepidotus</taxon>
    </lineage>
</organism>
<sequence length="135" mass="15220">MLCSTTFRNIPAEIVVLEAFDAHKEQIRHEVSAAVWWMSSQVNAKQGDNHCIQGEIHLDSGLHPSTTFPSFSVDYVIEILTPNIPGLKPQTTKESKLQNGIATYPIEVLAFPRSDEPIHKTFTRYTQTRSKPLTE</sequence>
<name>A0A9P6JIL5_9AGAR</name>
<dbReference type="OrthoDB" id="3261578at2759"/>
<comment type="caution">
    <text evidence="1">The sequence shown here is derived from an EMBL/GenBank/DDBJ whole genome shotgun (WGS) entry which is preliminary data.</text>
</comment>
<dbReference type="Proteomes" id="UP000807306">
    <property type="component" value="Unassembled WGS sequence"/>
</dbReference>
<dbReference type="EMBL" id="MU157960">
    <property type="protein sequence ID" value="KAF9522109.1"/>
    <property type="molecule type" value="Genomic_DNA"/>
</dbReference>
<evidence type="ECO:0000313" key="1">
    <source>
        <dbReference type="EMBL" id="KAF9522109.1"/>
    </source>
</evidence>
<keyword evidence="2" id="KW-1185">Reference proteome</keyword>
<gene>
    <name evidence="1" type="ORF">CPB83DRAFT_140061</name>
</gene>
<protein>
    <submittedName>
        <fullName evidence="1">Uncharacterized protein</fullName>
    </submittedName>
</protein>
<proteinExistence type="predicted"/>
<accession>A0A9P6JIL5</accession>